<dbReference type="InterPro" id="IPR004263">
    <property type="entry name" value="Exostosin"/>
</dbReference>
<dbReference type="Proteomes" id="UP000236333">
    <property type="component" value="Unassembled WGS sequence"/>
</dbReference>
<dbReference type="AlphaFoldDB" id="A0A2J8AH23"/>
<feature type="disulfide bond" evidence="4">
    <location>
        <begin position="97"/>
        <end position="106"/>
    </location>
</feature>
<dbReference type="InterPro" id="IPR040911">
    <property type="entry name" value="Exostosin_GT47"/>
</dbReference>
<evidence type="ECO:0000313" key="8">
    <source>
        <dbReference type="EMBL" id="PNH11823.1"/>
    </source>
</evidence>
<evidence type="ECO:0000256" key="6">
    <source>
        <dbReference type="SAM" id="SignalP"/>
    </source>
</evidence>
<keyword evidence="8" id="KW-0808">Transferase</keyword>
<comment type="subcellular location">
    <subcellularLocation>
        <location evidence="1">Golgi apparatus membrane</location>
        <topology evidence="1">Single-pass type II membrane protein</topology>
    </subcellularLocation>
</comment>
<evidence type="ECO:0000256" key="4">
    <source>
        <dbReference type="PROSITE-ProRule" id="PRU00076"/>
    </source>
</evidence>
<keyword evidence="3" id="KW-0333">Golgi apparatus</keyword>
<keyword evidence="4" id="KW-0245">EGF-like domain</keyword>
<accession>A0A2J8AH23</accession>
<comment type="caution">
    <text evidence="4">Lacks conserved residue(s) required for the propagation of feature annotation.</text>
</comment>
<proteinExistence type="inferred from homology"/>
<dbReference type="InterPro" id="IPR000742">
    <property type="entry name" value="EGF"/>
</dbReference>
<feature type="signal peptide" evidence="6">
    <location>
        <begin position="1"/>
        <end position="26"/>
    </location>
</feature>
<dbReference type="GO" id="GO:0016757">
    <property type="term" value="F:glycosyltransferase activity"/>
    <property type="evidence" value="ECO:0007669"/>
    <property type="project" value="InterPro"/>
</dbReference>
<protein>
    <submittedName>
        <fullName evidence="8">Putative glucuronosyltransferase</fullName>
    </submittedName>
</protein>
<feature type="chain" id="PRO_5014319725" evidence="6">
    <location>
        <begin position="27"/>
        <end position="700"/>
    </location>
</feature>
<gene>
    <name evidence="8" type="ORF">TSOC_001329</name>
</gene>
<dbReference type="PROSITE" id="PS00022">
    <property type="entry name" value="EGF_1"/>
    <property type="match status" value="1"/>
</dbReference>
<keyword evidence="4" id="KW-1015">Disulfide bond</keyword>
<evidence type="ECO:0000313" key="9">
    <source>
        <dbReference type="Proteomes" id="UP000236333"/>
    </source>
</evidence>
<feature type="domain" description="EGF-like" evidence="7">
    <location>
        <begin position="74"/>
        <end position="107"/>
    </location>
</feature>
<sequence length="700" mass="78622">MATNKVMAVLLVATLDLGLWRGLVRGDEAHLGKSRKFPLTEQAPIPLRCSSAKGEWCQDFLTQEPISWKPAPRGSIDCPDNCNNVGRCNHDTGYCDCPAGWRGPGCKIVQKRPCTRRQRAHDDRSTEPFSFIGPDKRDLDWTVRETIYSRCGGICDDDTAICYCDGPMGRLNAPEGSPPGTPPIRRGRPLVTNHMAPKTTADGRRAFGDIEYDHVYGPNGYCNVSTPIWNAGCGLDDLGGLHCDDPIEAFCPGACSGHGRCNLGFYFPNNRTEWTDMWVYAADTMLHELLLISEHRTFDPEEADYFYVPHAASCLPFPIGSWADYPWFKGSGGPRVRQMVNMLLETVEWIDQTYPFWKRRGGRDHVFLFTHDEGACWAPNVLINSTWLTHWGRMDLNHTSATAFLPDRYDKDFKSWQQPEGYTTHISGHPCYNPAKDLIVPAFKQPRHYRSSPLTTAASRVRDVFFFFRGDVGKNRLKGYSRGIRQRVYSLAKANGWAEKFKFLIGDGTDVQGDYSDMLSRSVFCLVAAGDGWSARLEDAVLHGCIPVIIFDNVHVVFESILDIDSFAVRLPEVDVDRILEVLQALPERKVRSKQAHLGHAWHRCGAGLRACPVTLPFFPHPPFFLRRFRYASLPGLATELRGLMEFNDAQQAPPSPPPAAGAAADEAVHFPRPFRGDPTTDDAFATILQWLHSRIPFTR</sequence>
<dbReference type="PROSITE" id="PS01186">
    <property type="entry name" value="EGF_2"/>
    <property type="match status" value="1"/>
</dbReference>
<feature type="disulfide bond" evidence="4">
    <location>
        <begin position="78"/>
        <end position="88"/>
    </location>
</feature>
<dbReference type="Pfam" id="PF03016">
    <property type="entry name" value="Exostosin_GT47"/>
    <property type="match status" value="1"/>
</dbReference>
<organism evidence="8 9">
    <name type="scientific">Tetrabaena socialis</name>
    <dbReference type="NCBI Taxonomy" id="47790"/>
    <lineage>
        <taxon>Eukaryota</taxon>
        <taxon>Viridiplantae</taxon>
        <taxon>Chlorophyta</taxon>
        <taxon>core chlorophytes</taxon>
        <taxon>Chlorophyceae</taxon>
        <taxon>CS clade</taxon>
        <taxon>Chlamydomonadales</taxon>
        <taxon>Tetrabaenaceae</taxon>
        <taxon>Tetrabaena</taxon>
    </lineage>
</organism>
<name>A0A2J8AH23_9CHLO</name>
<comment type="caution">
    <text evidence="8">The sequence shown here is derived from an EMBL/GenBank/DDBJ whole genome shotgun (WGS) entry which is preliminary data.</text>
</comment>
<evidence type="ECO:0000256" key="1">
    <source>
        <dbReference type="ARBA" id="ARBA00004323"/>
    </source>
</evidence>
<reference evidence="8 9" key="1">
    <citation type="journal article" date="2017" name="Mol. Biol. Evol.">
        <title>The 4-celled Tetrabaena socialis nuclear genome reveals the essential components for genetic control of cell number at the origin of multicellularity in the volvocine lineage.</title>
        <authorList>
            <person name="Featherston J."/>
            <person name="Arakaki Y."/>
            <person name="Hanschen E.R."/>
            <person name="Ferris P.J."/>
            <person name="Michod R.E."/>
            <person name="Olson B.J.S.C."/>
            <person name="Nozaki H."/>
            <person name="Durand P.M."/>
        </authorList>
    </citation>
    <scope>NUCLEOTIDE SEQUENCE [LARGE SCALE GENOMIC DNA]</scope>
    <source>
        <strain evidence="8 9">NIES-571</strain>
    </source>
</reference>
<comment type="similarity">
    <text evidence="2">Belongs to the glycosyltransferase 47 family.</text>
</comment>
<dbReference type="PROSITE" id="PS50026">
    <property type="entry name" value="EGF_3"/>
    <property type="match status" value="1"/>
</dbReference>
<keyword evidence="9" id="KW-1185">Reference proteome</keyword>
<evidence type="ECO:0000256" key="2">
    <source>
        <dbReference type="ARBA" id="ARBA00010271"/>
    </source>
</evidence>
<dbReference type="GO" id="GO:0000139">
    <property type="term" value="C:Golgi membrane"/>
    <property type="evidence" value="ECO:0007669"/>
    <property type="project" value="UniProtKB-SubCell"/>
</dbReference>
<keyword evidence="6" id="KW-0732">Signal</keyword>
<evidence type="ECO:0000259" key="7">
    <source>
        <dbReference type="PROSITE" id="PS50026"/>
    </source>
</evidence>
<evidence type="ECO:0000256" key="3">
    <source>
        <dbReference type="ARBA" id="ARBA00023034"/>
    </source>
</evidence>
<dbReference type="PANTHER" id="PTHR11062:SF268">
    <property type="entry name" value="FAMILY PROTEIN, PUTATIVE, EXPRESSED-RELATED"/>
    <property type="match status" value="1"/>
</dbReference>
<dbReference type="OrthoDB" id="522761at2759"/>
<dbReference type="PANTHER" id="PTHR11062">
    <property type="entry name" value="EXOSTOSIN HEPARAN SULFATE GLYCOSYLTRANSFERASE -RELATED"/>
    <property type="match status" value="1"/>
</dbReference>
<evidence type="ECO:0000256" key="5">
    <source>
        <dbReference type="SAM" id="MobiDB-lite"/>
    </source>
</evidence>
<feature type="region of interest" description="Disordered" evidence="5">
    <location>
        <begin position="173"/>
        <end position="196"/>
    </location>
</feature>
<dbReference type="EMBL" id="PGGS01000021">
    <property type="protein sequence ID" value="PNH11823.1"/>
    <property type="molecule type" value="Genomic_DNA"/>
</dbReference>